<evidence type="ECO:0000313" key="3">
    <source>
        <dbReference type="Proteomes" id="UP000469452"/>
    </source>
</evidence>
<proteinExistence type="predicted"/>
<organism evidence="2 3">
    <name type="scientific">Aphanomyces astaci</name>
    <name type="common">Crayfish plague agent</name>
    <dbReference type="NCBI Taxonomy" id="112090"/>
    <lineage>
        <taxon>Eukaryota</taxon>
        <taxon>Sar</taxon>
        <taxon>Stramenopiles</taxon>
        <taxon>Oomycota</taxon>
        <taxon>Saprolegniomycetes</taxon>
        <taxon>Saprolegniales</taxon>
        <taxon>Verrucalvaceae</taxon>
        <taxon>Aphanomyces</taxon>
    </lineage>
</organism>
<feature type="region of interest" description="Disordered" evidence="1">
    <location>
        <begin position="89"/>
        <end position="108"/>
    </location>
</feature>
<comment type="caution">
    <text evidence="2">The sequence shown here is derived from an EMBL/GenBank/DDBJ whole genome shotgun (WGS) entry which is preliminary data.</text>
</comment>
<protein>
    <submittedName>
        <fullName evidence="2">Uncharacterized protein</fullName>
    </submittedName>
</protein>
<feature type="non-terminal residue" evidence="2">
    <location>
        <position position="1"/>
    </location>
</feature>
<accession>A0A6A4ZBZ3</accession>
<evidence type="ECO:0000313" key="2">
    <source>
        <dbReference type="EMBL" id="KAF0708732.1"/>
    </source>
</evidence>
<name>A0A6A4ZBZ3_APHAT</name>
<evidence type="ECO:0000256" key="1">
    <source>
        <dbReference type="SAM" id="MobiDB-lite"/>
    </source>
</evidence>
<dbReference type="EMBL" id="VJMI01018965">
    <property type="protein sequence ID" value="KAF0708732.1"/>
    <property type="molecule type" value="Genomic_DNA"/>
</dbReference>
<sequence length="108" mass="12151">YDGNKKCNKLVPGGLYDEFPDPPGLIEFINHVRDNKRADHDTHDYVDQAEPMELAAQLHLYQEAQRCLHLTSKAASVLLQTARLYPAATDEEETEANCAGRGPRRVCQ</sequence>
<dbReference type="AlphaFoldDB" id="A0A6A4ZBZ3"/>
<gene>
    <name evidence="2" type="ORF">AaE_013107</name>
</gene>
<dbReference type="Proteomes" id="UP000469452">
    <property type="component" value="Unassembled WGS sequence"/>
</dbReference>
<reference evidence="2 3" key="1">
    <citation type="submission" date="2019-06" db="EMBL/GenBank/DDBJ databases">
        <title>Genomics analysis of Aphanomyces spp. identifies a new class of oomycete effector associated with host adaptation.</title>
        <authorList>
            <person name="Gaulin E."/>
        </authorList>
    </citation>
    <scope>NUCLEOTIDE SEQUENCE [LARGE SCALE GENOMIC DNA]</scope>
    <source>
        <strain evidence="2 3">E</strain>
    </source>
</reference>